<comment type="cofactor">
    <cofactor evidence="10">
        <name>Mg(2+)</name>
        <dbReference type="ChEBI" id="CHEBI:18420"/>
    </cofactor>
    <text evidence="10">Binds 1 Mg(2+) ion per subunit. May bind a second metal ion at a regulatory site, or after substrate binding.</text>
</comment>
<dbReference type="InterPro" id="IPR009027">
    <property type="entry name" value="Ribosomal_bL9/RNase_H1_N"/>
</dbReference>
<keyword evidence="5 10" id="KW-0540">Nuclease</keyword>
<proteinExistence type="inferred from homology"/>
<evidence type="ECO:0000313" key="12">
    <source>
        <dbReference type="EMBL" id="GAA5526886.1"/>
    </source>
</evidence>
<evidence type="ECO:0000256" key="1">
    <source>
        <dbReference type="ARBA" id="ARBA00000077"/>
    </source>
</evidence>
<keyword evidence="6 10" id="KW-0479">Metal-binding</keyword>
<dbReference type="RefSeq" id="WP_345720518.1">
    <property type="nucleotide sequence ID" value="NZ_BAABRU010000002.1"/>
</dbReference>
<gene>
    <name evidence="10 12" type="primary">rnhA</name>
    <name evidence="12" type="ORF">Hgul01_00667</name>
</gene>
<evidence type="ECO:0000256" key="4">
    <source>
        <dbReference type="ARBA" id="ARBA00012180"/>
    </source>
</evidence>
<dbReference type="InterPro" id="IPR022892">
    <property type="entry name" value="RNaseHI"/>
</dbReference>
<keyword evidence="13" id="KW-1185">Reference proteome</keyword>
<keyword evidence="10" id="KW-0963">Cytoplasm</keyword>
<feature type="domain" description="RNase H type-1" evidence="11">
    <location>
        <begin position="83"/>
        <end position="224"/>
    </location>
</feature>
<dbReference type="EC" id="3.1.26.4" evidence="4 10"/>
<feature type="binding site" evidence="10">
    <location>
        <position position="152"/>
    </location>
    <ligand>
        <name>Mg(2+)</name>
        <dbReference type="ChEBI" id="CHEBI:18420"/>
        <label>1</label>
    </ligand>
</feature>
<dbReference type="PANTHER" id="PTHR10642">
    <property type="entry name" value="RIBONUCLEASE H1"/>
    <property type="match status" value="1"/>
</dbReference>
<comment type="caution">
    <text evidence="12">The sequence shown here is derived from an EMBL/GenBank/DDBJ whole genome shotgun (WGS) entry which is preliminary data.</text>
</comment>
<evidence type="ECO:0000256" key="2">
    <source>
        <dbReference type="ARBA" id="ARBA00005300"/>
    </source>
</evidence>
<keyword evidence="7 10" id="KW-0255">Endonuclease</keyword>
<dbReference type="HAMAP" id="MF_00042">
    <property type="entry name" value="RNase_H"/>
    <property type="match status" value="1"/>
</dbReference>
<sequence>MAKRKFYAVVKGRQPGIYNEWFGNDGAEAQVKGIDQAVFKGFASFADAEAWYRERAGRAPQRIPQNVDLTPVSLAIDPQKALDEGKVVLFSDGGSDGNPGPGGYGVVLRSGSDMRELTGGFARTTNNRMELMGVITGLQALSQPSNVVVYSDSAYVINGMHKGWAERWSKNGWRTTTGLVKNPDLWQQLLELAQGHTIEWVQVPGHAGVKDNERCDRLAVQAAHQPNLPIDQGYSE</sequence>
<dbReference type="Proteomes" id="UP001428290">
    <property type="component" value="Unassembled WGS sequence"/>
</dbReference>
<name>A0ABP9WXW5_9CHLR</name>
<accession>A0ABP9WXW5</accession>
<evidence type="ECO:0000256" key="6">
    <source>
        <dbReference type="ARBA" id="ARBA00022723"/>
    </source>
</evidence>
<dbReference type="Pfam" id="PF01693">
    <property type="entry name" value="Cauli_VI"/>
    <property type="match status" value="1"/>
</dbReference>
<feature type="binding site" evidence="10">
    <location>
        <position position="92"/>
    </location>
    <ligand>
        <name>Mg(2+)</name>
        <dbReference type="ChEBI" id="CHEBI:18420"/>
        <label>2</label>
    </ligand>
</feature>
<dbReference type="CDD" id="cd09278">
    <property type="entry name" value="RNase_HI_prokaryote_like"/>
    <property type="match status" value="1"/>
</dbReference>
<dbReference type="Pfam" id="PF00075">
    <property type="entry name" value="RNase_H"/>
    <property type="match status" value="1"/>
</dbReference>
<dbReference type="Gene3D" id="3.30.420.10">
    <property type="entry name" value="Ribonuclease H-like superfamily/Ribonuclease H"/>
    <property type="match status" value="1"/>
</dbReference>
<dbReference type="PROSITE" id="PS50879">
    <property type="entry name" value="RNASE_H_1"/>
    <property type="match status" value="1"/>
</dbReference>
<dbReference type="PANTHER" id="PTHR10642:SF26">
    <property type="entry name" value="RIBONUCLEASE H1"/>
    <property type="match status" value="1"/>
</dbReference>
<organism evidence="12 13">
    <name type="scientific">Herpetosiphon gulosus</name>
    <dbReference type="NCBI Taxonomy" id="1973496"/>
    <lineage>
        <taxon>Bacteria</taxon>
        <taxon>Bacillati</taxon>
        <taxon>Chloroflexota</taxon>
        <taxon>Chloroflexia</taxon>
        <taxon>Herpetosiphonales</taxon>
        <taxon>Herpetosiphonaceae</taxon>
        <taxon>Herpetosiphon</taxon>
    </lineage>
</organism>
<evidence type="ECO:0000256" key="5">
    <source>
        <dbReference type="ARBA" id="ARBA00022722"/>
    </source>
</evidence>
<evidence type="ECO:0000256" key="9">
    <source>
        <dbReference type="ARBA" id="ARBA00022842"/>
    </source>
</evidence>
<dbReference type="InterPro" id="IPR037056">
    <property type="entry name" value="RNase_H1_N_sf"/>
</dbReference>
<dbReference type="SUPFAM" id="SSF55658">
    <property type="entry name" value="L9 N-domain-like"/>
    <property type="match status" value="1"/>
</dbReference>
<reference evidence="12 13" key="1">
    <citation type="submission" date="2024-02" db="EMBL/GenBank/DDBJ databases">
        <title>Herpetosiphon gulosus NBRC 112829.</title>
        <authorList>
            <person name="Ichikawa N."/>
            <person name="Katano-Makiyama Y."/>
            <person name="Hidaka K."/>
        </authorList>
    </citation>
    <scope>NUCLEOTIDE SEQUENCE [LARGE SCALE GENOMIC DNA]</scope>
    <source>
        <strain evidence="12 13">NBRC 112829</strain>
    </source>
</reference>
<comment type="catalytic activity">
    <reaction evidence="1 10">
        <text>Endonucleolytic cleavage to 5'-phosphomonoester.</text>
        <dbReference type="EC" id="3.1.26.4"/>
    </reaction>
</comment>
<evidence type="ECO:0000313" key="13">
    <source>
        <dbReference type="Proteomes" id="UP001428290"/>
    </source>
</evidence>
<dbReference type="InterPro" id="IPR002156">
    <property type="entry name" value="RNaseH_domain"/>
</dbReference>
<dbReference type="InterPro" id="IPR012337">
    <property type="entry name" value="RNaseH-like_sf"/>
</dbReference>
<comment type="function">
    <text evidence="10">Endonuclease that specifically degrades the RNA of RNA-DNA hybrids.</text>
</comment>
<evidence type="ECO:0000256" key="3">
    <source>
        <dbReference type="ARBA" id="ARBA00011245"/>
    </source>
</evidence>
<evidence type="ECO:0000259" key="11">
    <source>
        <dbReference type="PROSITE" id="PS50879"/>
    </source>
</evidence>
<comment type="similarity">
    <text evidence="2 10">Belongs to the RNase H family.</text>
</comment>
<evidence type="ECO:0000256" key="8">
    <source>
        <dbReference type="ARBA" id="ARBA00022801"/>
    </source>
</evidence>
<dbReference type="InterPro" id="IPR036397">
    <property type="entry name" value="RNaseH_sf"/>
</dbReference>
<dbReference type="SUPFAM" id="SSF53098">
    <property type="entry name" value="Ribonuclease H-like"/>
    <property type="match status" value="1"/>
</dbReference>
<dbReference type="EMBL" id="BAABRU010000002">
    <property type="protein sequence ID" value="GAA5526886.1"/>
    <property type="molecule type" value="Genomic_DNA"/>
</dbReference>
<evidence type="ECO:0000256" key="7">
    <source>
        <dbReference type="ARBA" id="ARBA00022759"/>
    </source>
</evidence>
<dbReference type="NCBIfam" id="NF001236">
    <property type="entry name" value="PRK00203.1"/>
    <property type="match status" value="1"/>
</dbReference>
<evidence type="ECO:0000256" key="10">
    <source>
        <dbReference type="HAMAP-Rule" id="MF_00042"/>
    </source>
</evidence>
<keyword evidence="9 10" id="KW-0460">Magnesium</keyword>
<dbReference type="InterPro" id="IPR050092">
    <property type="entry name" value="RNase_H"/>
</dbReference>
<feature type="binding site" evidence="10">
    <location>
        <position position="130"/>
    </location>
    <ligand>
        <name>Mg(2+)</name>
        <dbReference type="ChEBI" id="CHEBI:18420"/>
        <label>1</label>
    </ligand>
</feature>
<dbReference type="InterPro" id="IPR011320">
    <property type="entry name" value="RNase_H1_N"/>
</dbReference>
<protein>
    <recommendedName>
        <fullName evidence="4 10">Ribonuclease H</fullName>
        <shortName evidence="10">RNase H</shortName>
        <ecNumber evidence="4 10">3.1.26.4</ecNumber>
    </recommendedName>
</protein>
<feature type="binding site" evidence="10">
    <location>
        <position position="216"/>
    </location>
    <ligand>
        <name>Mg(2+)</name>
        <dbReference type="ChEBI" id="CHEBI:18420"/>
        <label>2</label>
    </ligand>
</feature>
<dbReference type="Gene3D" id="3.40.970.10">
    <property type="entry name" value="Ribonuclease H1, N-terminal domain"/>
    <property type="match status" value="1"/>
</dbReference>
<comment type="subcellular location">
    <subcellularLocation>
        <location evidence="10">Cytoplasm</location>
    </subcellularLocation>
</comment>
<comment type="subunit">
    <text evidence="3 10">Monomer.</text>
</comment>
<keyword evidence="8 10" id="KW-0378">Hydrolase</keyword>
<feature type="binding site" evidence="10">
    <location>
        <position position="92"/>
    </location>
    <ligand>
        <name>Mg(2+)</name>
        <dbReference type="ChEBI" id="CHEBI:18420"/>
        <label>1</label>
    </ligand>
</feature>